<comment type="caution">
    <text evidence="1">The sequence shown here is derived from an EMBL/GenBank/DDBJ whole genome shotgun (WGS) entry which is preliminary data.</text>
</comment>
<keyword evidence="2" id="KW-1185">Reference proteome</keyword>
<evidence type="ECO:0000313" key="2">
    <source>
        <dbReference type="Proteomes" id="UP000603474"/>
    </source>
</evidence>
<evidence type="ECO:0008006" key="3">
    <source>
        <dbReference type="Google" id="ProtNLM"/>
    </source>
</evidence>
<reference evidence="1 2" key="1">
    <citation type="submission" date="2020-08" db="EMBL/GenBank/DDBJ databases">
        <authorList>
            <person name="Liu C."/>
            <person name="Sun Q."/>
        </authorList>
    </citation>
    <scope>NUCLEOTIDE SEQUENCE [LARGE SCALE GENOMIC DNA]</scope>
    <source>
        <strain evidence="1 2">NSJ-22</strain>
    </source>
</reference>
<gene>
    <name evidence="1" type="ORF">H8909_08695</name>
</gene>
<dbReference type="SUPFAM" id="SSF116965">
    <property type="entry name" value="Hypothetical protein MPN330"/>
    <property type="match status" value="1"/>
</dbReference>
<name>A0ABR7KC86_9FIRM</name>
<sequence length="323" mass="37874">MTDSLILIKWKLKEANMIEELIEEGQYQVALSRLTDMDDEMTRYYRLVCLNALEDYQRCMQEGAVAKMQANNTYYEVTALYLNALKELEEYEQAINILIEELSMPYIPQQYENLFNAVYDEIILMKQEKNYQLENKSTIMSAQEIGRLLDRDKVNDDLIYMALDQLQQLNIRMIMPEVARFLKNPHKSSFAKTLIMEILIDQQVDEEFTVVKGDETYYFNGSYSPLVLERECYTLIGKSLSRVLEDDNPTLLSQCLDYLEYYLYTIYPKDIMPEDCDLVAATLHYYVATLQNMPVDPSDIEIDYNCDLSDVEKEILALKQLEC</sequence>
<evidence type="ECO:0000313" key="1">
    <source>
        <dbReference type="EMBL" id="MBC6010319.1"/>
    </source>
</evidence>
<proteinExistence type="predicted"/>
<dbReference type="EMBL" id="JACRWG010000036">
    <property type="protein sequence ID" value="MBC6010319.1"/>
    <property type="molecule type" value="Genomic_DNA"/>
</dbReference>
<organism evidence="1 2">
    <name type="scientific">Catenibacterium faecis</name>
    <dbReference type="NCBI Taxonomy" id="2764323"/>
    <lineage>
        <taxon>Bacteria</taxon>
        <taxon>Bacillati</taxon>
        <taxon>Bacillota</taxon>
        <taxon>Erysipelotrichia</taxon>
        <taxon>Erysipelotrichales</taxon>
        <taxon>Coprobacillaceae</taxon>
        <taxon>Catenibacterium</taxon>
    </lineage>
</organism>
<accession>A0ABR7KC86</accession>
<dbReference type="Proteomes" id="UP000603474">
    <property type="component" value="Unassembled WGS sequence"/>
</dbReference>
<protein>
    <recommendedName>
        <fullName evidence="3">Tetratricopeptide repeat protein</fullName>
    </recommendedName>
</protein>